<proteinExistence type="predicted"/>
<sequence length="612" mass="68437">MRSTNAGIKSLSRRRQQENITRGFLQQTLIDNTQHFNLTDVRQDLTKRDIKAFIQSRFEDIKRYYRHLKLPSDWPSQLQLTQLLTLADVLFIYASTAMLFIGDEKTRDPRGQLKRLLESGNAAAKSGTQSVLDRLYEHVLEDVIEQLPEDRQATLPRLLLGTIVLAEERLCPSTLATLVDVPPDVVNGALPAFYAVVSIPAEEDDAIPIRLIHLSFANFLVDPTRCPNETVLVNPRTHHAFIASRCLKLMQESLKFNLCQVPSEHQHLPNDEIPGMQARMAQHFPPALAYACRYWMRHLCSADTDEELLLTLEEFCKTRLLYWLEALSLLGCVEIAVEALRSTQLLLKNASLRETELPALLYDCERIVQAFYPVISTSFMEIYRTAIPYSPIESLLRSCHSADVPQAVEVLLGLEKTWSTTLASRATGFGSIQALSFSPDGMQVACGTDEGPVLLLDAHTGAQLHIFEGHRETARTVSFSPTGNEIMSGSDDTTVRLWDVVTGACLHTWTENSDDQVESVAWSPDGLLVACGASYGAITLRESNFPEKSVVLQHEKWVGTLTFATDGDLVSGSGDKSCKIWDTKTVDWDATEHTPRRILTHSSEVWQVAGFP</sequence>
<reference evidence="1" key="1">
    <citation type="submission" date="2022-08" db="EMBL/GenBank/DDBJ databases">
        <title>Genome Sequence of Pycnoporus sanguineus.</title>
        <authorList>
            <person name="Buettner E."/>
        </authorList>
    </citation>
    <scope>NUCLEOTIDE SEQUENCE</scope>
    <source>
        <strain evidence="1">CG-C14</strain>
    </source>
</reference>
<organism evidence="1 2">
    <name type="scientific">Trametes sanguinea</name>
    <dbReference type="NCBI Taxonomy" id="158606"/>
    <lineage>
        <taxon>Eukaryota</taxon>
        <taxon>Fungi</taxon>
        <taxon>Dikarya</taxon>
        <taxon>Basidiomycota</taxon>
        <taxon>Agaricomycotina</taxon>
        <taxon>Agaricomycetes</taxon>
        <taxon>Polyporales</taxon>
        <taxon>Polyporaceae</taxon>
        <taxon>Trametes</taxon>
    </lineage>
</organism>
<gene>
    <name evidence="1" type="ORF">NUW54_g11796</name>
</gene>
<name>A0ACC1N964_9APHY</name>
<protein>
    <submittedName>
        <fullName evidence="1">Uncharacterized protein</fullName>
    </submittedName>
</protein>
<evidence type="ECO:0000313" key="2">
    <source>
        <dbReference type="Proteomes" id="UP001144978"/>
    </source>
</evidence>
<accession>A0ACC1N964</accession>
<dbReference type="EMBL" id="JANSHE010004751">
    <property type="protein sequence ID" value="KAJ2975026.1"/>
    <property type="molecule type" value="Genomic_DNA"/>
</dbReference>
<evidence type="ECO:0000313" key="1">
    <source>
        <dbReference type="EMBL" id="KAJ2975026.1"/>
    </source>
</evidence>
<dbReference type="Proteomes" id="UP001144978">
    <property type="component" value="Unassembled WGS sequence"/>
</dbReference>
<keyword evidence="2" id="KW-1185">Reference proteome</keyword>
<comment type="caution">
    <text evidence="1">The sequence shown here is derived from an EMBL/GenBank/DDBJ whole genome shotgun (WGS) entry which is preliminary data.</text>
</comment>